<feature type="transmembrane region" description="Helical" evidence="1">
    <location>
        <begin position="222"/>
        <end position="244"/>
    </location>
</feature>
<feature type="transmembrane region" description="Helical" evidence="1">
    <location>
        <begin position="120"/>
        <end position="138"/>
    </location>
</feature>
<gene>
    <name evidence="2" type="ORF">L596_029492</name>
    <name evidence="3" type="ORF">L596_029496</name>
    <name evidence="4" type="ORF">L596_029510</name>
</gene>
<protein>
    <submittedName>
        <fullName evidence="3">Uncharacterized protein</fullName>
    </submittedName>
</protein>
<keyword evidence="5" id="KW-1185">Reference proteome</keyword>
<feature type="transmembrane region" description="Helical" evidence="1">
    <location>
        <begin position="191"/>
        <end position="210"/>
    </location>
</feature>
<dbReference type="EMBL" id="AZBU02000012">
    <property type="protein sequence ID" value="TKR59902.1"/>
    <property type="molecule type" value="Genomic_DNA"/>
</dbReference>
<keyword evidence="1" id="KW-1133">Transmembrane helix</keyword>
<evidence type="ECO:0000313" key="5">
    <source>
        <dbReference type="Proteomes" id="UP000298663"/>
    </source>
</evidence>
<dbReference type="EMBL" id="AZBU02000012">
    <property type="protein sequence ID" value="TKR59883.1"/>
    <property type="molecule type" value="Genomic_DNA"/>
</dbReference>
<comment type="caution">
    <text evidence="3">The sequence shown here is derived from an EMBL/GenBank/DDBJ whole genome shotgun (WGS) entry which is preliminary data.</text>
</comment>
<evidence type="ECO:0000313" key="2">
    <source>
        <dbReference type="EMBL" id="TKR59883.1"/>
    </source>
</evidence>
<keyword evidence="1" id="KW-0472">Membrane</keyword>
<feature type="transmembrane region" description="Helical" evidence="1">
    <location>
        <begin position="6"/>
        <end position="32"/>
    </location>
</feature>
<reference evidence="3" key="1">
    <citation type="submission" date="2013-11" db="EMBL/GenBank/DDBJ databases">
        <authorList>
            <person name="Sternberg P."/>
            <person name="Dillman A."/>
            <person name="Macchietto M."/>
        </authorList>
    </citation>
    <scope>NUCLEOTIDE SEQUENCE</scope>
    <source>
        <strain evidence="3">ALL</strain>
    </source>
</reference>
<dbReference type="Proteomes" id="UP000298663">
    <property type="component" value="Unassembled WGS sequence"/>
</dbReference>
<dbReference type="AlphaFoldDB" id="A0A4U5LUT8"/>
<reference evidence="3" key="3">
    <citation type="journal article" date="2019" name="G3 (Bethesda)">
        <title>Hybrid Assembly of the Genome of the Entomopathogenic Nematode Steinernema carpocapsae Identifies the X-Chromosome.</title>
        <authorList>
            <person name="Serra L."/>
            <person name="Macchietto M."/>
            <person name="Macias-Munoz A."/>
            <person name="McGill C.J."/>
            <person name="Rodriguez I.M."/>
            <person name="Rodriguez B."/>
            <person name="Murad R."/>
            <person name="Mortazavi A."/>
        </authorList>
    </citation>
    <scope>NUCLEOTIDE SEQUENCE</scope>
    <source>
        <strain evidence="3">ALL</strain>
    </source>
</reference>
<reference evidence="3 5" key="2">
    <citation type="journal article" date="2015" name="Genome Biol.">
        <title>Comparative genomics of Steinernema reveals deeply conserved gene regulatory networks.</title>
        <authorList>
            <person name="Dillman A.R."/>
            <person name="Macchietto M."/>
            <person name="Porter C.F."/>
            <person name="Rogers A."/>
            <person name="Williams B."/>
            <person name="Antoshechkin I."/>
            <person name="Lee M.M."/>
            <person name="Goodwin Z."/>
            <person name="Lu X."/>
            <person name="Lewis E.E."/>
            <person name="Goodrich-Blair H."/>
            <person name="Stock S.P."/>
            <person name="Adams B.J."/>
            <person name="Sternberg P.W."/>
            <person name="Mortazavi A."/>
        </authorList>
    </citation>
    <scope>NUCLEOTIDE SEQUENCE [LARGE SCALE GENOMIC DNA]</scope>
    <source>
        <strain evidence="3 5">ALL</strain>
    </source>
</reference>
<accession>A0A4U5LUT8</accession>
<dbReference type="EMBL" id="AZBU02000012">
    <property type="protein sequence ID" value="TKR59888.1"/>
    <property type="molecule type" value="Genomic_DNA"/>
</dbReference>
<organism evidence="3 5">
    <name type="scientific">Steinernema carpocapsae</name>
    <name type="common">Entomopathogenic nematode</name>
    <dbReference type="NCBI Taxonomy" id="34508"/>
    <lineage>
        <taxon>Eukaryota</taxon>
        <taxon>Metazoa</taxon>
        <taxon>Ecdysozoa</taxon>
        <taxon>Nematoda</taxon>
        <taxon>Chromadorea</taxon>
        <taxon>Rhabditida</taxon>
        <taxon>Tylenchina</taxon>
        <taxon>Panagrolaimomorpha</taxon>
        <taxon>Strongyloidoidea</taxon>
        <taxon>Steinernematidae</taxon>
        <taxon>Steinernema</taxon>
    </lineage>
</organism>
<name>A0A4U5LUT8_STECR</name>
<feature type="transmembrane region" description="Helical" evidence="1">
    <location>
        <begin position="158"/>
        <end position="179"/>
    </location>
</feature>
<evidence type="ECO:0000313" key="3">
    <source>
        <dbReference type="EMBL" id="TKR59888.1"/>
    </source>
</evidence>
<feature type="transmembrane region" description="Helical" evidence="1">
    <location>
        <begin position="87"/>
        <end position="108"/>
    </location>
</feature>
<sequence>MAELKLILGIFMVITSLLSIPPHVLVVGTIASEKTTEATCINKLFLHLFVLNLVESVNSAAIAISWFGDNRNGSWFLTIVNALECAYLPHFIFVCGYVYTLFLGHIFCGWNLQPTDHENFALVLWTSLMSSVLVFGYLNTHPNLNSFSVAFWIFETSFLTVLLWFFAGLIFSISMVKFVLTKREVGSQIPFIAVGHRGLYLVIPFIAMTLKQLSIFLNEEVFFQVAVFITTFNPLFSLVLFFYWHWPAYKKAWLNLITLCQRFGFCEQMQEAEPDDFEMTVVQHSQ</sequence>
<proteinExistence type="predicted"/>
<feature type="transmembrane region" description="Helical" evidence="1">
    <location>
        <begin position="44"/>
        <end position="67"/>
    </location>
</feature>
<keyword evidence="1" id="KW-0812">Transmembrane</keyword>
<evidence type="ECO:0000256" key="1">
    <source>
        <dbReference type="SAM" id="Phobius"/>
    </source>
</evidence>
<evidence type="ECO:0000313" key="4">
    <source>
        <dbReference type="EMBL" id="TKR59902.1"/>
    </source>
</evidence>